<name>A0A0B2VEH4_TOXCA</name>
<evidence type="ECO:0000313" key="1">
    <source>
        <dbReference type="EMBL" id="KHN79762.1"/>
    </source>
</evidence>
<keyword evidence="2" id="KW-1185">Reference proteome</keyword>
<comment type="caution">
    <text evidence="1">The sequence shown here is derived from an EMBL/GenBank/DDBJ whole genome shotgun (WGS) entry which is preliminary data.</text>
</comment>
<protein>
    <submittedName>
        <fullName evidence="1">Uncharacterized protein</fullName>
    </submittedName>
</protein>
<dbReference type="AlphaFoldDB" id="A0A0B2VEH4"/>
<evidence type="ECO:0000313" key="2">
    <source>
        <dbReference type="Proteomes" id="UP000031036"/>
    </source>
</evidence>
<dbReference type="EMBL" id="JPKZ01001850">
    <property type="protein sequence ID" value="KHN79762.1"/>
    <property type="molecule type" value="Genomic_DNA"/>
</dbReference>
<sequence length="100" mass="11641">MIYDKGISMLPHPVAMNRNLIHAKIFQCGFLFQFQQFISIYFNSTSTFYHKSFSLSRFLCLVSMGYPYTLNKYSENILVTKLSGKCVCEKGTECTPRWQT</sequence>
<accession>A0A0B2VEH4</accession>
<reference evidence="1 2" key="1">
    <citation type="submission" date="2014-11" db="EMBL/GenBank/DDBJ databases">
        <title>Genetic blueprint of the zoonotic pathogen Toxocara canis.</title>
        <authorList>
            <person name="Zhu X.-Q."/>
            <person name="Korhonen P.K."/>
            <person name="Cai H."/>
            <person name="Young N.D."/>
            <person name="Nejsum P."/>
            <person name="von Samson-Himmelstjerna G."/>
            <person name="Boag P.R."/>
            <person name="Tan P."/>
            <person name="Li Q."/>
            <person name="Min J."/>
            <person name="Yang Y."/>
            <person name="Wang X."/>
            <person name="Fang X."/>
            <person name="Hall R.S."/>
            <person name="Hofmann A."/>
            <person name="Sternberg P.W."/>
            <person name="Jex A.R."/>
            <person name="Gasser R.B."/>
        </authorList>
    </citation>
    <scope>NUCLEOTIDE SEQUENCE [LARGE SCALE GENOMIC DNA]</scope>
    <source>
        <strain evidence="1">PN_DK_2014</strain>
    </source>
</reference>
<dbReference type="Proteomes" id="UP000031036">
    <property type="component" value="Unassembled WGS sequence"/>
</dbReference>
<proteinExistence type="predicted"/>
<organism evidence="1 2">
    <name type="scientific">Toxocara canis</name>
    <name type="common">Canine roundworm</name>
    <dbReference type="NCBI Taxonomy" id="6265"/>
    <lineage>
        <taxon>Eukaryota</taxon>
        <taxon>Metazoa</taxon>
        <taxon>Ecdysozoa</taxon>
        <taxon>Nematoda</taxon>
        <taxon>Chromadorea</taxon>
        <taxon>Rhabditida</taxon>
        <taxon>Spirurina</taxon>
        <taxon>Ascaridomorpha</taxon>
        <taxon>Ascaridoidea</taxon>
        <taxon>Toxocaridae</taxon>
        <taxon>Toxocara</taxon>
    </lineage>
</organism>
<gene>
    <name evidence="1" type="ORF">Tcan_15069</name>
</gene>